<proteinExistence type="predicted"/>
<dbReference type="EMBL" id="JYJH01000035">
    <property type="protein sequence ID" value="KJK35036.1"/>
    <property type="molecule type" value="Genomic_DNA"/>
</dbReference>
<evidence type="ECO:0000313" key="3">
    <source>
        <dbReference type="Proteomes" id="UP000034786"/>
    </source>
</evidence>
<evidence type="ECO:0000313" key="2">
    <source>
        <dbReference type="EMBL" id="KJK35036.1"/>
    </source>
</evidence>
<reference evidence="3" key="1">
    <citation type="submission" date="2015-02" db="EMBL/GenBank/DDBJ databases">
        <authorList>
            <person name="Ju K.-S."/>
            <person name="Doroghazi J.R."/>
            <person name="Metcalf W."/>
        </authorList>
    </citation>
    <scope>NUCLEOTIDE SEQUENCE [LARGE SCALE GENOMIC DNA]</scope>
    <source>
        <strain evidence="3">NRRL B-16380</strain>
    </source>
</reference>
<evidence type="ECO:0000256" key="1">
    <source>
        <dbReference type="SAM" id="MobiDB-lite"/>
    </source>
</evidence>
<protein>
    <submittedName>
        <fullName evidence="2">Uncharacterized protein</fullName>
    </submittedName>
</protein>
<dbReference type="STRING" id="284040.UK15_33270"/>
<comment type="caution">
    <text evidence="2">The sequence shown here is derived from an EMBL/GenBank/DDBJ whole genome shotgun (WGS) entry which is preliminary data.</text>
</comment>
<organism evidence="2 3">
    <name type="scientific">Streptomyces variegatus</name>
    <dbReference type="NCBI Taxonomy" id="284040"/>
    <lineage>
        <taxon>Bacteria</taxon>
        <taxon>Bacillati</taxon>
        <taxon>Actinomycetota</taxon>
        <taxon>Actinomycetes</taxon>
        <taxon>Kitasatosporales</taxon>
        <taxon>Streptomycetaceae</taxon>
        <taxon>Streptomyces</taxon>
    </lineage>
</organism>
<dbReference type="RefSeq" id="WP_031135523.1">
    <property type="nucleotide sequence ID" value="NZ_JYJH01000035.1"/>
</dbReference>
<gene>
    <name evidence="2" type="ORF">UK15_33270</name>
</gene>
<sequence>MINDLPFTDIAAARAGEKEMTANLPMCEPARPVDVRDSLVPGQSGFQSGQERHRLCSAPVP</sequence>
<dbReference type="AlphaFoldDB" id="A0A0M2GJ04"/>
<accession>A0A0M2GJ04</accession>
<dbReference type="Proteomes" id="UP000034786">
    <property type="component" value="Unassembled WGS sequence"/>
</dbReference>
<feature type="region of interest" description="Disordered" evidence="1">
    <location>
        <begin position="34"/>
        <end position="61"/>
    </location>
</feature>
<name>A0A0M2GJ04_9ACTN</name>
<keyword evidence="3" id="KW-1185">Reference proteome</keyword>